<evidence type="ECO:0000313" key="6">
    <source>
        <dbReference type="Proteomes" id="UP000077701"/>
    </source>
</evidence>
<dbReference type="FunFam" id="3.20.20.100:FF:000004">
    <property type="entry name" value="Oxidoreductase, aldo/keto reductase"/>
    <property type="match status" value="1"/>
</dbReference>
<evidence type="ECO:0000256" key="2">
    <source>
        <dbReference type="ARBA" id="ARBA00022857"/>
    </source>
</evidence>
<comment type="caution">
    <text evidence="5">The sequence shown here is derived from an EMBL/GenBank/DDBJ whole genome shotgun (WGS) entry which is preliminary data.</text>
</comment>
<dbReference type="GO" id="GO:0005829">
    <property type="term" value="C:cytosol"/>
    <property type="evidence" value="ECO:0007669"/>
    <property type="project" value="UniProtKB-ARBA"/>
</dbReference>
<name>A0A161MF40_9ACTN</name>
<reference evidence="5 6" key="1">
    <citation type="journal article" date="2016" name="Genome Announc.">
        <title>Draft Genome Sequence of Planomonospora sphaerica JCM9374, a Rare Actinomycete.</title>
        <authorList>
            <person name="Dohra H."/>
            <person name="Suzuki T."/>
            <person name="Inoue Y."/>
            <person name="Kodani S."/>
        </authorList>
    </citation>
    <scope>NUCLEOTIDE SEQUENCE [LARGE SCALE GENOMIC DNA]</scope>
    <source>
        <strain evidence="5 6">JCM 9374</strain>
    </source>
</reference>
<accession>A0A161MF40</accession>
<evidence type="ECO:0000256" key="3">
    <source>
        <dbReference type="ARBA" id="ARBA00023002"/>
    </source>
</evidence>
<dbReference type="InterPro" id="IPR005399">
    <property type="entry name" value="K_chnl_volt-dep_bsu_KCNAB-rel"/>
</dbReference>
<evidence type="ECO:0000256" key="1">
    <source>
        <dbReference type="ARBA" id="ARBA00006515"/>
    </source>
</evidence>
<dbReference type="Proteomes" id="UP000077701">
    <property type="component" value="Unassembled WGS sequence"/>
</dbReference>
<proteinExistence type="inferred from homology"/>
<dbReference type="PANTHER" id="PTHR43150">
    <property type="entry name" value="HYPERKINETIC, ISOFORM M"/>
    <property type="match status" value="1"/>
</dbReference>
<feature type="domain" description="NADP-dependent oxidoreductase" evidence="4">
    <location>
        <begin position="16"/>
        <end position="315"/>
    </location>
</feature>
<dbReference type="PANTHER" id="PTHR43150:SF2">
    <property type="entry name" value="HYPERKINETIC, ISOFORM M"/>
    <property type="match status" value="1"/>
</dbReference>
<dbReference type="EMBL" id="BDCX01000020">
    <property type="protein sequence ID" value="GAT70873.1"/>
    <property type="molecule type" value="Genomic_DNA"/>
</dbReference>
<protein>
    <submittedName>
        <fullName evidence="5">Aldo/keto reductase</fullName>
    </submittedName>
</protein>
<dbReference type="CDD" id="cd19074">
    <property type="entry name" value="Aldo_ket_red_shaker-like"/>
    <property type="match status" value="1"/>
</dbReference>
<evidence type="ECO:0000259" key="4">
    <source>
        <dbReference type="Pfam" id="PF00248"/>
    </source>
</evidence>
<dbReference type="SUPFAM" id="SSF51430">
    <property type="entry name" value="NAD(P)-linked oxidoreductase"/>
    <property type="match status" value="1"/>
</dbReference>
<dbReference type="InterPro" id="IPR036812">
    <property type="entry name" value="NAD(P)_OxRdtase_dom_sf"/>
</dbReference>
<organism evidence="5 6">
    <name type="scientific">Planomonospora sphaerica</name>
    <dbReference type="NCBI Taxonomy" id="161355"/>
    <lineage>
        <taxon>Bacteria</taxon>
        <taxon>Bacillati</taxon>
        <taxon>Actinomycetota</taxon>
        <taxon>Actinomycetes</taxon>
        <taxon>Streptosporangiales</taxon>
        <taxon>Streptosporangiaceae</taxon>
        <taxon>Planomonospora</taxon>
    </lineage>
</organism>
<dbReference type="STRING" id="161355.PS9374_06561"/>
<keyword evidence="2" id="KW-0521">NADP</keyword>
<evidence type="ECO:0000313" key="5">
    <source>
        <dbReference type="EMBL" id="GAT70873.1"/>
    </source>
</evidence>
<dbReference type="OrthoDB" id="9768793at2"/>
<comment type="similarity">
    <text evidence="1">Belongs to the shaker potassium channel beta subunit family.</text>
</comment>
<reference evidence="6" key="2">
    <citation type="submission" date="2016-04" db="EMBL/GenBank/DDBJ databases">
        <title>Planomonospora sphaerica JCM9374 whole genome shotgun sequence.</title>
        <authorList>
            <person name="Suzuki T."/>
            <person name="Dohra H."/>
            <person name="Kodani S."/>
        </authorList>
    </citation>
    <scope>NUCLEOTIDE SEQUENCE [LARGE SCALE GENOMIC DNA]</scope>
    <source>
        <strain evidence="6">JCM 9374</strain>
    </source>
</reference>
<dbReference type="AlphaFoldDB" id="A0A161MF40"/>
<dbReference type="Pfam" id="PF00248">
    <property type="entry name" value="Aldo_ket_red"/>
    <property type="match status" value="1"/>
</dbReference>
<keyword evidence="3" id="KW-0560">Oxidoreductase</keyword>
<dbReference type="Gene3D" id="3.20.20.100">
    <property type="entry name" value="NADP-dependent oxidoreductase domain"/>
    <property type="match status" value="1"/>
</dbReference>
<dbReference type="RefSeq" id="WP_068903528.1">
    <property type="nucleotide sequence ID" value="NZ_BDCX01000020.1"/>
</dbReference>
<dbReference type="InterPro" id="IPR023210">
    <property type="entry name" value="NADP_OxRdtase_dom"/>
</dbReference>
<keyword evidence="6" id="KW-1185">Reference proteome</keyword>
<sequence length="342" mass="36984">MEYRNLGHSGLMISEVTYGNWLTHGELVDREQAVACVRAALDAGVTTFDTADVYAQGAAEELLGAALEGVRRSSLVIASKVCLPTGDGPNDRGLSRKHIMESCEASLRRLRTDYLDLYQAHRFDGTTPLEETLIAFDDLVRQGKVLYLGVSEWTAPQIASALTVIRELGLRSRIVSNQPQYNMLWRVIEPEVVPLCLREGIGQLAFQPLAQGVLTGKYLPGREAPDGSRGKAGGRAPTFIGRVLGRPLLERVQDLIPLAGECGMSAAQLAIAWVLRQPGVSSVVAGATRPEQVTENAAASGRTLDDAVLKRVDEVLGDLVDRDHGKTAQMMAVKPSWTSTTP</sequence>
<dbReference type="GO" id="GO:0016491">
    <property type="term" value="F:oxidoreductase activity"/>
    <property type="evidence" value="ECO:0007669"/>
    <property type="project" value="UniProtKB-KW"/>
</dbReference>
<gene>
    <name evidence="5" type="ORF">PS9374_06561</name>
</gene>